<name>A0A9X4PGQ0_9PAST</name>
<evidence type="ECO:0000313" key="7">
    <source>
        <dbReference type="EMBL" id="MDG6894865.1"/>
    </source>
</evidence>
<feature type="transmembrane region" description="Helical" evidence="5">
    <location>
        <begin position="184"/>
        <end position="202"/>
    </location>
</feature>
<feature type="domain" description="O-antigen ligase-related" evidence="6">
    <location>
        <begin position="145"/>
        <end position="301"/>
    </location>
</feature>
<evidence type="ECO:0000313" key="8">
    <source>
        <dbReference type="Proteomes" id="UP001155500"/>
    </source>
</evidence>
<comment type="subcellular location">
    <subcellularLocation>
        <location evidence="1">Membrane</location>
        <topology evidence="1">Multi-pass membrane protein</topology>
    </subcellularLocation>
</comment>
<feature type="transmembrane region" description="Helical" evidence="5">
    <location>
        <begin position="139"/>
        <end position="155"/>
    </location>
</feature>
<feature type="transmembrane region" description="Helical" evidence="5">
    <location>
        <begin position="161"/>
        <end position="177"/>
    </location>
</feature>
<dbReference type="PANTHER" id="PTHR37422">
    <property type="entry name" value="TEICHURONIC ACID BIOSYNTHESIS PROTEIN TUAE"/>
    <property type="match status" value="1"/>
</dbReference>
<feature type="transmembrane region" description="Helical" evidence="5">
    <location>
        <begin position="324"/>
        <end position="341"/>
    </location>
</feature>
<reference evidence="7" key="1">
    <citation type="submission" date="2016-03" db="EMBL/GenBank/DDBJ databases">
        <title>Co-evolution between Pasteurellaceae and their hosts.</title>
        <authorList>
            <person name="Hansen M.J."/>
            <person name="Bojesen A.M."/>
            <person name="Planet P."/>
        </authorList>
    </citation>
    <scope>NUCLEOTIDE SEQUENCE</scope>
    <source>
        <strain evidence="7">146/S8/89</strain>
    </source>
</reference>
<dbReference type="Pfam" id="PF04932">
    <property type="entry name" value="Wzy_C"/>
    <property type="match status" value="1"/>
</dbReference>
<feature type="transmembrane region" description="Helical" evidence="5">
    <location>
        <begin position="115"/>
        <end position="132"/>
    </location>
</feature>
<sequence length="372" mass="42266">MGVGYLIYFLIKKNKIQLTSFDKQIIFVYVFYFATFLLSVIIHGDKARVLDNPTKILLFLPLLLLFKRFPIKENIILHTIPFGAFIAGLVAIYQRFILHKEQAFYTHMHIQGGDIAMSIAMFSVVATLYFTIKKQYKLTALYTFFSLMGILAGFLSTARGAWIGLPFILFFIFFIYKQYLPKKSIMAFVAMIVIIIAGASLVPNTSISHRFHQATHEITAYFDKGNGSTSVGARFDMWKSALLQAQQKPFLGWGQQGVTENRLEQGKQGIISEYASQFSHAHNQYLDDLSKRGIIGLIALLTILFIPFRIFIKAINKDNLEQTTLALLGGVHIISVAFYFISQGFLAHNSGTVFYFFLVIVFYAMLQQKSKN</sequence>
<keyword evidence="3 5" id="KW-1133">Transmembrane helix</keyword>
<dbReference type="InterPro" id="IPR007016">
    <property type="entry name" value="O-antigen_ligase-rel_domated"/>
</dbReference>
<evidence type="ECO:0000256" key="3">
    <source>
        <dbReference type="ARBA" id="ARBA00022989"/>
    </source>
</evidence>
<evidence type="ECO:0000256" key="4">
    <source>
        <dbReference type="ARBA" id="ARBA00023136"/>
    </source>
</evidence>
<feature type="transmembrane region" description="Helical" evidence="5">
    <location>
        <begin position="293"/>
        <end position="312"/>
    </location>
</feature>
<dbReference type="InterPro" id="IPR051533">
    <property type="entry name" value="WaaL-like"/>
</dbReference>
<proteinExistence type="predicted"/>
<feature type="transmembrane region" description="Helical" evidence="5">
    <location>
        <begin position="25"/>
        <end position="43"/>
    </location>
</feature>
<dbReference type="PANTHER" id="PTHR37422:SF17">
    <property type="entry name" value="O-ANTIGEN LIGASE"/>
    <property type="match status" value="1"/>
</dbReference>
<evidence type="ECO:0000259" key="6">
    <source>
        <dbReference type="Pfam" id="PF04932"/>
    </source>
</evidence>
<evidence type="ECO:0000256" key="2">
    <source>
        <dbReference type="ARBA" id="ARBA00022692"/>
    </source>
</evidence>
<evidence type="ECO:0000256" key="1">
    <source>
        <dbReference type="ARBA" id="ARBA00004141"/>
    </source>
</evidence>
<dbReference type="EMBL" id="LWID01000001">
    <property type="protein sequence ID" value="MDG6894865.1"/>
    <property type="molecule type" value="Genomic_DNA"/>
</dbReference>
<organism evidence="7 8">
    <name type="scientific">Volucribacter amazonae</name>
    <dbReference type="NCBI Taxonomy" id="256731"/>
    <lineage>
        <taxon>Bacteria</taxon>
        <taxon>Pseudomonadati</taxon>
        <taxon>Pseudomonadota</taxon>
        <taxon>Gammaproteobacteria</taxon>
        <taxon>Pasteurellales</taxon>
        <taxon>Pasteurellaceae</taxon>
        <taxon>Volucribacter</taxon>
    </lineage>
</organism>
<dbReference type="GO" id="GO:0016020">
    <property type="term" value="C:membrane"/>
    <property type="evidence" value="ECO:0007669"/>
    <property type="project" value="UniProtKB-SubCell"/>
</dbReference>
<keyword evidence="8" id="KW-1185">Reference proteome</keyword>
<accession>A0A9X4PGQ0</accession>
<keyword evidence="4 5" id="KW-0472">Membrane</keyword>
<evidence type="ECO:0000256" key="5">
    <source>
        <dbReference type="SAM" id="Phobius"/>
    </source>
</evidence>
<protein>
    <submittedName>
        <fullName evidence="7">RfaL protein</fullName>
    </submittedName>
</protein>
<comment type="caution">
    <text evidence="7">The sequence shown here is derived from an EMBL/GenBank/DDBJ whole genome shotgun (WGS) entry which is preliminary data.</text>
</comment>
<feature type="transmembrane region" description="Helical" evidence="5">
    <location>
        <begin position="75"/>
        <end position="95"/>
    </location>
</feature>
<dbReference type="AlphaFoldDB" id="A0A9X4PGQ0"/>
<feature type="transmembrane region" description="Helical" evidence="5">
    <location>
        <begin position="347"/>
        <end position="366"/>
    </location>
</feature>
<gene>
    <name evidence="7" type="ORF">A6A20_04315</name>
</gene>
<keyword evidence="2 5" id="KW-0812">Transmembrane</keyword>
<dbReference type="Proteomes" id="UP001155500">
    <property type="component" value="Unassembled WGS sequence"/>
</dbReference>